<protein>
    <submittedName>
        <fullName evidence="4">ATP-binding protein</fullName>
    </submittedName>
</protein>
<dbReference type="AlphaFoldDB" id="A0AAU8JV45"/>
<dbReference type="GO" id="GO:0004674">
    <property type="term" value="F:protein serine/threonine kinase activity"/>
    <property type="evidence" value="ECO:0007669"/>
    <property type="project" value="UniProtKB-KW"/>
</dbReference>
<keyword evidence="1" id="KW-0418">Kinase</keyword>
<feature type="region of interest" description="Disordered" evidence="2">
    <location>
        <begin position="154"/>
        <end position="220"/>
    </location>
</feature>
<dbReference type="InterPro" id="IPR050267">
    <property type="entry name" value="Anti-sigma-factor_SerPK"/>
</dbReference>
<dbReference type="Gene3D" id="3.30.565.10">
    <property type="entry name" value="Histidine kinase-like ATPase, C-terminal domain"/>
    <property type="match status" value="1"/>
</dbReference>
<dbReference type="Pfam" id="PF02518">
    <property type="entry name" value="HATPase_c"/>
    <property type="match status" value="1"/>
</dbReference>
<dbReference type="EMBL" id="CP159872">
    <property type="protein sequence ID" value="XCM78918.1"/>
    <property type="molecule type" value="Genomic_DNA"/>
</dbReference>
<dbReference type="GO" id="GO:0005524">
    <property type="term" value="F:ATP binding"/>
    <property type="evidence" value="ECO:0007669"/>
    <property type="project" value="UniProtKB-KW"/>
</dbReference>
<feature type="compositionally biased region" description="Basic and acidic residues" evidence="2">
    <location>
        <begin position="167"/>
        <end position="181"/>
    </location>
</feature>
<dbReference type="PANTHER" id="PTHR35526">
    <property type="entry name" value="ANTI-SIGMA-F FACTOR RSBW-RELATED"/>
    <property type="match status" value="1"/>
</dbReference>
<feature type="domain" description="Histidine kinase/HSP90-like ATPase" evidence="3">
    <location>
        <begin position="62"/>
        <end position="157"/>
    </location>
</feature>
<dbReference type="InterPro" id="IPR036890">
    <property type="entry name" value="HATPase_C_sf"/>
</dbReference>
<reference evidence="4" key="1">
    <citation type="submission" date="2024-06" db="EMBL/GenBank/DDBJ databases">
        <title>The genome sequences of Kitasatospora sp. strain HUAS MG31.</title>
        <authorList>
            <person name="Mo P."/>
        </authorList>
    </citation>
    <scope>NUCLEOTIDE SEQUENCE</scope>
    <source>
        <strain evidence="4">HUAS MG31</strain>
    </source>
</reference>
<evidence type="ECO:0000313" key="4">
    <source>
        <dbReference type="EMBL" id="XCM78918.1"/>
    </source>
</evidence>
<dbReference type="SUPFAM" id="SSF55874">
    <property type="entry name" value="ATPase domain of HSP90 chaperone/DNA topoisomerase II/histidine kinase"/>
    <property type="match status" value="1"/>
</dbReference>
<keyword evidence="4" id="KW-0547">Nucleotide-binding</keyword>
<evidence type="ECO:0000259" key="3">
    <source>
        <dbReference type="Pfam" id="PF02518"/>
    </source>
</evidence>
<proteinExistence type="predicted"/>
<dbReference type="PANTHER" id="PTHR35526:SF3">
    <property type="entry name" value="ANTI-SIGMA-F FACTOR RSBW"/>
    <property type="match status" value="1"/>
</dbReference>
<gene>
    <name evidence="4" type="ORF">ABWK59_08255</name>
</gene>
<sequence length="220" mass="23508">MELSSEAAGSAVGRHGPVIPGPGVWRISAVAHESSVPQTRHAVRDRLLAQGMTGERYQELIDDLLLIVSELVGNAVTHAAVLSPQVTTELAIDREAVRISVADGHPYRPKAQQSDLGQLSGRGLLLVKSITLQAGGTCDVERTEDGGKVIWASLPLPLPAPQPGEVPRARVERQEERRAAEPVRQPSVRPSALARSLREDETGAQEPGPARPGRMSDRTG</sequence>
<accession>A0AAU8JV45</accession>
<dbReference type="KEGG" id="kcm:ABWK59_08255"/>
<dbReference type="RefSeq" id="WP_354639187.1">
    <property type="nucleotide sequence ID" value="NZ_CP159872.1"/>
</dbReference>
<dbReference type="CDD" id="cd16936">
    <property type="entry name" value="HATPase_RsbW-like"/>
    <property type="match status" value="1"/>
</dbReference>
<organism evidence="4">
    <name type="scientific">Kitasatospora camelliae</name>
    <dbReference type="NCBI Taxonomy" id="3156397"/>
    <lineage>
        <taxon>Bacteria</taxon>
        <taxon>Bacillati</taxon>
        <taxon>Actinomycetota</taxon>
        <taxon>Actinomycetes</taxon>
        <taxon>Kitasatosporales</taxon>
        <taxon>Streptomycetaceae</taxon>
        <taxon>Kitasatospora</taxon>
    </lineage>
</organism>
<evidence type="ECO:0000256" key="2">
    <source>
        <dbReference type="SAM" id="MobiDB-lite"/>
    </source>
</evidence>
<keyword evidence="1" id="KW-0723">Serine/threonine-protein kinase</keyword>
<keyword evidence="4" id="KW-0067">ATP-binding</keyword>
<evidence type="ECO:0000256" key="1">
    <source>
        <dbReference type="ARBA" id="ARBA00022527"/>
    </source>
</evidence>
<name>A0AAU8JV45_9ACTN</name>
<dbReference type="InterPro" id="IPR003594">
    <property type="entry name" value="HATPase_dom"/>
</dbReference>
<keyword evidence="1" id="KW-0808">Transferase</keyword>